<evidence type="ECO:0000256" key="6">
    <source>
        <dbReference type="ARBA" id="ARBA00022741"/>
    </source>
</evidence>
<keyword evidence="8" id="KW-0067">ATP-binding</keyword>
<dbReference type="NCBIfam" id="TIGR01498">
    <property type="entry name" value="folK"/>
    <property type="match status" value="1"/>
</dbReference>
<comment type="similarity">
    <text evidence="2">Belongs to the HPPK family.</text>
</comment>
<reference evidence="14 15" key="1">
    <citation type="submission" date="2024-02" db="EMBL/GenBank/DDBJ databases">
        <title>New especies of Spiribacter isolated from saline water.</title>
        <authorList>
            <person name="Leon M.J."/>
            <person name="De La Haba R."/>
            <person name="Sanchez-Porro C."/>
            <person name="Ventosa A."/>
        </authorList>
    </citation>
    <scope>NUCLEOTIDE SEQUENCE [LARGE SCALE GENOMIC DNA]</scope>
    <source>
        <strain evidence="15">ag22IC6-196</strain>
    </source>
</reference>
<evidence type="ECO:0000256" key="3">
    <source>
        <dbReference type="ARBA" id="ARBA00013253"/>
    </source>
</evidence>
<gene>
    <name evidence="14" type="primary">folK</name>
    <name evidence="14" type="ORF">V6X51_08595</name>
</gene>
<feature type="domain" description="7,8-dihydro-6-hydroxymethylpterin-pyrophosphokinase" evidence="13">
    <location>
        <begin position="89"/>
        <end position="100"/>
    </location>
</feature>
<accession>A0ABV3S044</accession>
<name>A0ABV3S044_9GAMM</name>
<dbReference type="InterPro" id="IPR035907">
    <property type="entry name" value="Hppk_sf"/>
</dbReference>
<keyword evidence="9" id="KW-0289">Folate biosynthesis</keyword>
<evidence type="ECO:0000256" key="9">
    <source>
        <dbReference type="ARBA" id="ARBA00022909"/>
    </source>
</evidence>
<keyword evidence="7" id="KW-0418">Kinase</keyword>
<sequence length="161" mass="17060">MSRAFVGIGSNLDGPGAQVRAAIEALDGIAGTRCVAASRRHRNPPMGPTDQPDYVNAVAALETGLDPQALLTRLQALEAAAGRDRSGRRWGPRPLDLDLLVYDDRQISAPALTVPHPGIAQRAFVLVPWAEIAPDWRIPGLGQVSELAAALDGAELTVEED</sequence>
<evidence type="ECO:0000256" key="2">
    <source>
        <dbReference type="ARBA" id="ARBA00005810"/>
    </source>
</evidence>
<evidence type="ECO:0000313" key="15">
    <source>
        <dbReference type="Proteomes" id="UP001556636"/>
    </source>
</evidence>
<evidence type="ECO:0000256" key="10">
    <source>
        <dbReference type="ARBA" id="ARBA00029409"/>
    </source>
</evidence>
<protein>
    <recommendedName>
        <fullName evidence="4">2-amino-4-hydroxy-6-hydroxymethyldihydropteridine pyrophosphokinase</fullName>
        <ecNumber evidence="3">2.7.6.3</ecNumber>
    </recommendedName>
    <alternativeName>
        <fullName evidence="11">6-hydroxymethyl-7,8-dihydropterin pyrophosphokinase</fullName>
    </alternativeName>
    <alternativeName>
        <fullName evidence="12">7,8-dihydro-6-hydroxymethylpterin-pyrophosphokinase</fullName>
    </alternativeName>
</protein>
<comment type="function">
    <text evidence="10">Catalyzes the transfer of pyrophosphate from adenosine triphosphate (ATP) to 6-hydroxymethyl-7,8-dihydropterin, an enzymatic step in folate biosynthesis pathway.</text>
</comment>
<comment type="caution">
    <text evidence="14">The sequence shown here is derived from an EMBL/GenBank/DDBJ whole genome shotgun (WGS) entry which is preliminary data.</text>
</comment>
<evidence type="ECO:0000256" key="4">
    <source>
        <dbReference type="ARBA" id="ARBA00016218"/>
    </source>
</evidence>
<evidence type="ECO:0000256" key="12">
    <source>
        <dbReference type="ARBA" id="ARBA00033413"/>
    </source>
</evidence>
<proteinExistence type="inferred from homology"/>
<evidence type="ECO:0000256" key="7">
    <source>
        <dbReference type="ARBA" id="ARBA00022777"/>
    </source>
</evidence>
<dbReference type="CDD" id="cd00483">
    <property type="entry name" value="HPPK"/>
    <property type="match status" value="1"/>
</dbReference>
<comment type="pathway">
    <text evidence="1">Cofactor biosynthesis; tetrahydrofolate biosynthesis; 2-amino-4-hydroxy-6-hydroxymethyl-7,8-dihydropteridine diphosphate from 7,8-dihydroneopterin triphosphate: step 4/4.</text>
</comment>
<dbReference type="EMBL" id="JBAKFG010000003">
    <property type="protein sequence ID" value="MEX0373486.1"/>
    <property type="molecule type" value="Genomic_DNA"/>
</dbReference>
<dbReference type="SUPFAM" id="SSF55083">
    <property type="entry name" value="6-hydroxymethyl-7,8-dihydropterin pyrophosphokinase, HPPK"/>
    <property type="match status" value="1"/>
</dbReference>
<dbReference type="GO" id="GO:0003848">
    <property type="term" value="F:2-amino-4-hydroxy-6-hydroxymethyldihydropteridine diphosphokinase activity"/>
    <property type="evidence" value="ECO:0007669"/>
    <property type="project" value="UniProtKB-EC"/>
</dbReference>
<evidence type="ECO:0000256" key="1">
    <source>
        <dbReference type="ARBA" id="ARBA00005051"/>
    </source>
</evidence>
<dbReference type="RefSeq" id="WP_367951728.1">
    <property type="nucleotide sequence ID" value="NZ_JBAKFG010000003.1"/>
</dbReference>
<keyword evidence="6" id="KW-0547">Nucleotide-binding</keyword>
<dbReference type="Gene3D" id="3.30.70.560">
    <property type="entry name" value="7,8-Dihydro-6-hydroxymethylpterin-pyrophosphokinase HPPK"/>
    <property type="match status" value="1"/>
</dbReference>
<evidence type="ECO:0000259" key="13">
    <source>
        <dbReference type="PROSITE" id="PS00794"/>
    </source>
</evidence>
<dbReference type="PANTHER" id="PTHR43071:SF1">
    <property type="entry name" value="2-AMINO-4-HYDROXY-6-HYDROXYMETHYLDIHYDROPTERIDINE PYROPHOSPHOKINASE"/>
    <property type="match status" value="1"/>
</dbReference>
<dbReference type="PROSITE" id="PS00794">
    <property type="entry name" value="HPPK"/>
    <property type="match status" value="1"/>
</dbReference>
<dbReference type="EC" id="2.7.6.3" evidence="3"/>
<dbReference type="Proteomes" id="UP001556636">
    <property type="component" value="Unassembled WGS sequence"/>
</dbReference>
<keyword evidence="5 14" id="KW-0808">Transferase</keyword>
<evidence type="ECO:0000256" key="11">
    <source>
        <dbReference type="ARBA" id="ARBA00029766"/>
    </source>
</evidence>
<organism evidence="14 15">
    <name type="scientific">Spiribacter roseus</name>
    <dbReference type="NCBI Taxonomy" id="1855875"/>
    <lineage>
        <taxon>Bacteria</taxon>
        <taxon>Pseudomonadati</taxon>
        <taxon>Pseudomonadota</taxon>
        <taxon>Gammaproteobacteria</taxon>
        <taxon>Chromatiales</taxon>
        <taxon>Ectothiorhodospiraceae</taxon>
        <taxon>Spiribacter</taxon>
    </lineage>
</organism>
<dbReference type="InterPro" id="IPR000550">
    <property type="entry name" value="Hppk"/>
</dbReference>
<evidence type="ECO:0000256" key="8">
    <source>
        <dbReference type="ARBA" id="ARBA00022840"/>
    </source>
</evidence>
<evidence type="ECO:0000313" key="14">
    <source>
        <dbReference type="EMBL" id="MEX0373486.1"/>
    </source>
</evidence>
<dbReference type="Pfam" id="PF01288">
    <property type="entry name" value="HPPK"/>
    <property type="match status" value="1"/>
</dbReference>
<dbReference type="PANTHER" id="PTHR43071">
    <property type="entry name" value="2-AMINO-4-HYDROXY-6-HYDROXYMETHYLDIHYDROPTERIDINE PYROPHOSPHOKINASE"/>
    <property type="match status" value="1"/>
</dbReference>
<evidence type="ECO:0000256" key="5">
    <source>
        <dbReference type="ARBA" id="ARBA00022679"/>
    </source>
</evidence>
<keyword evidence="15" id="KW-1185">Reference proteome</keyword>